<dbReference type="Proteomes" id="UP000799777">
    <property type="component" value="Unassembled WGS sequence"/>
</dbReference>
<name>A0A9P4HIY5_9PLEO</name>
<dbReference type="AlphaFoldDB" id="A0A9P4HIY5"/>
<sequence>IRQPDKAVVIQINALRINQSDNQERGRQVAMMGQIYEPCTRWYIWLGCPELDHPNDGI</sequence>
<dbReference type="EMBL" id="ML978159">
    <property type="protein sequence ID" value="KAF2034872.1"/>
    <property type="molecule type" value="Genomic_DNA"/>
</dbReference>
<organism evidence="2 3">
    <name type="scientific">Setomelanomma holmii</name>
    <dbReference type="NCBI Taxonomy" id="210430"/>
    <lineage>
        <taxon>Eukaryota</taxon>
        <taxon>Fungi</taxon>
        <taxon>Dikarya</taxon>
        <taxon>Ascomycota</taxon>
        <taxon>Pezizomycotina</taxon>
        <taxon>Dothideomycetes</taxon>
        <taxon>Pleosporomycetidae</taxon>
        <taxon>Pleosporales</taxon>
        <taxon>Pleosporineae</taxon>
        <taxon>Phaeosphaeriaceae</taxon>
        <taxon>Setomelanomma</taxon>
    </lineage>
</organism>
<feature type="domain" description="Heterokaryon incompatibility" evidence="1">
    <location>
        <begin position="5"/>
        <end position="50"/>
    </location>
</feature>
<feature type="non-terminal residue" evidence="2">
    <location>
        <position position="1"/>
    </location>
</feature>
<comment type="caution">
    <text evidence="2">The sequence shown here is derived from an EMBL/GenBank/DDBJ whole genome shotgun (WGS) entry which is preliminary data.</text>
</comment>
<dbReference type="InterPro" id="IPR052895">
    <property type="entry name" value="HetReg/Transcr_Mod"/>
</dbReference>
<evidence type="ECO:0000259" key="1">
    <source>
        <dbReference type="Pfam" id="PF06985"/>
    </source>
</evidence>
<dbReference type="InterPro" id="IPR010730">
    <property type="entry name" value="HET"/>
</dbReference>
<keyword evidence="3" id="KW-1185">Reference proteome</keyword>
<evidence type="ECO:0000313" key="2">
    <source>
        <dbReference type="EMBL" id="KAF2034872.1"/>
    </source>
</evidence>
<gene>
    <name evidence="2" type="ORF">EK21DRAFT_55223</name>
</gene>
<protein>
    <recommendedName>
        <fullName evidence="1">Heterokaryon incompatibility domain-containing protein</fullName>
    </recommendedName>
</protein>
<dbReference type="OrthoDB" id="194358at2759"/>
<dbReference type="PANTHER" id="PTHR24148:SF64">
    <property type="entry name" value="HETEROKARYON INCOMPATIBILITY DOMAIN-CONTAINING PROTEIN"/>
    <property type="match status" value="1"/>
</dbReference>
<reference evidence="2" key="1">
    <citation type="journal article" date="2020" name="Stud. Mycol.">
        <title>101 Dothideomycetes genomes: a test case for predicting lifestyles and emergence of pathogens.</title>
        <authorList>
            <person name="Haridas S."/>
            <person name="Albert R."/>
            <person name="Binder M."/>
            <person name="Bloem J."/>
            <person name="Labutti K."/>
            <person name="Salamov A."/>
            <person name="Andreopoulos B."/>
            <person name="Baker S."/>
            <person name="Barry K."/>
            <person name="Bills G."/>
            <person name="Bluhm B."/>
            <person name="Cannon C."/>
            <person name="Castanera R."/>
            <person name="Culley D."/>
            <person name="Daum C."/>
            <person name="Ezra D."/>
            <person name="Gonzalez J."/>
            <person name="Henrissat B."/>
            <person name="Kuo A."/>
            <person name="Liang C."/>
            <person name="Lipzen A."/>
            <person name="Lutzoni F."/>
            <person name="Magnuson J."/>
            <person name="Mondo S."/>
            <person name="Nolan M."/>
            <person name="Ohm R."/>
            <person name="Pangilinan J."/>
            <person name="Park H.-J."/>
            <person name="Ramirez L."/>
            <person name="Alfaro M."/>
            <person name="Sun H."/>
            <person name="Tritt A."/>
            <person name="Yoshinaga Y."/>
            <person name="Zwiers L.-H."/>
            <person name="Turgeon B."/>
            <person name="Goodwin S."/>
            <person name="Spatafora J."/>
            <person name="Crous P."/>
            <person name="Grigoriev I."/>
        </authorList>
    </citation>
    <scope>NUCLEOTIDE SEQUENCE</scope>
    <source>
        <strain evidence="2">CBS 110217</strain>
    </source>
</reference>
<dbReference type="Pfam" id="PF06985">
    <property type="entry name" value="HET"/>
    <property type="match status" value="1"/>
</dbReference>
<evidence type="ECO:0000313" key="3">
    <source>
        <dbReference type="Proteomes" id="UP000799777"/>
    </source>
</evidence>
<accession>A0A9P4HIY5</accession>
<proteinExistence type="predicted"/>
<dbReference type="PANTHER" id="PTHR24148">
    <property type="entry name" value="ANKYRIN REPEAT DOMAIN-CONTAINING PROTEIN 39 HOMOLOG-RELATED"/>
    <property type="match status" value="1"/>
</dbReference>